<dbReference type="PROSITE" id="PS51257">
    <property type="entry name" value="PROKAR_LIPOPROTEIN"/>
    <property type="match status" value="1"/>
</dbReference>
<dbReference type="RefSeq" id="WP_225689960.1">
    <property type="nucleotide sequence ID" value="NZ_JAERSE020000004.1"/>
</dbReference>
<keyword evidence="3" id="KW-1185">Reference proteome</keyword>
<dbReference type="PROSITE" id="PS51781">
    <property type="entry name" value="SH3B"/>
    <property type="match status" value="1"/>
</dbReference>
<feature type="domain" description="SH3b" evidence="1">
    <location>
        <begin position="283"/>
        <end position="346"/>
    </location>
</feature>
<dbReference type="Proteomes" id="UP000618240">
    <property type="component" value="Unassembled WGS sequence"/>
</dbReference>
<dbReference type="InterPro" id="IPR003646">
    <property type="entry name" value="SH3-like_bac-type"/>
</dbReference>
<comment type="caution">
    <text evidence="2">The sequence shown here is derived from an EMBL/GenBank/DDBJ whole genome shotgun (WGS) entry which is preliminary data.</text>
</comment>
<evidence type="ECO:0000313" key="3">
    <source>
        <dbReference type="Proteomes" id="UP000618240"/>
    </source>
</evidence>
<dbReference type="Gene3D" id="2.30.30.40">
    <property type="entry name" value="SH3 Domains"/>
    <property type="match status" value="1"/>
</dbReference>
<evidence type="ECO:0000313" key="2">
    <source>
        <dbReference type="EMBL" id="MCA6068760.1"/>
    </source>
</evidence>
<reference evidence="2 3" key="1">
    <citation type="submission" date="2021-09" db="EMBL/GenBank/DDBJ databases">
        <title>Genome sequencing and assembly of Chryseobacterium sp. RG1.</title>
        <authorList>
            <person name="Chhetri G."/>
        </authorList>
    </citation>
    <scope>NUCLEOTIDE SEQUENCE [LARGE SCALE GENOMIC DNA]</scope>
    <source>
        <strain evidence="2 3">RG1</strain>
    </source>
</reference>
<dbReference type="EMBL" id="JAERSE020000004">
    <property type="protein sequence ID" value="MCA6068760.1"/>
    <property type="molecule type" value="Genomic_DNA"/>
</dbReference>
<protein>
    <submittedName>
        <fullName evidence="2">SH3 domain-containing protein</fullName>
    </submittedName>
</protein>
<name>A0ABS8A740_9FLAO</name>
<accession>A0ABS8A740</accession>
<dbReference type="SMART" id="SM00287">
    <property type="entry name" value="SH3b"/>
    <property type="match status" value="1"/>
</dbReference>
<sequence>MKSFIKFFLMLFLPLIISCKDKNDKISELSKNNTTPMNINDKLKDGINISNSFIEDLEFNKYKYNGEYIEQIEVNSLEDQSFRNNFFQFLTSRNFDQGQYEQVFFIKLLLVRIQQLDDIKSYYFLSLIFNDQNLGYYLEDYELDLFQLFLYKPSYFIKGEYKYKQNKLVDYINQNLPAAYLTNKEYFDKNIVDINFQQDAILINEDVVNKFSIPDLKKRLEHYEKIEGIFSPSYDTGWKNKTIIYYNLYKYIDDNIVNKLDKNELSLYMKYKPFFKSYLIKGENTEYFIHDSDGYTNLRKEKNTSSEIVEKINSGEQVEVVDTSGDWWLVKTKTGKQGYVHKSRIK</sequence>
<dbReference type="Pfam" id="PF08239">
    <property type="entry name" value="SH3_3"/>
    <property type="match status" value="1"/>
</dbReference>
<gene>
    <name evidence="2" type="ORF">JI747_016455</name>
</gene>
<organism evidence="2 3">
    <name type="scientific">Chryseobacterium tagetis</name>
    <dbReference type="NCBI Taxonomy" id="2801334"/>
    <lineage>
        <taxon>Bacteria</taxon>
        <taxon>Pseudomonadati</taxon>
        <taxon>Bacteroidota</taxon>
        <taxon>Flavobacteriia</taxon>
        <taxon>Flavobacteriales</taxon>
        <taxon>Weeksellaceae</taxon>
        <taxon>Chryseobacterium group</taxon>
        <taxon>Chryseobacterium</taxon>
    </lineage>
</organism>
<proteinExistence type="predicted"/>
<evidence type="ECO:0000259" key="1">
    <source>
        <dbReference type="PROSITE" id="PS51781"/>
    </source>
</evidence>